<evidence type="ECO:0000256" key="11">
    <source>
        <dbReference type="ARBA" id="ARBA00023136"/>
    </source>
</evidence>
<keyword evidence="8" id="KW-0408">Iron</keyword>
<evidence type="ECO:0000256" key="5">
    <source>
        <dbReference type="ARBA" id="ARBA00022496"/>
    </source>
</evidence>
<dbReference type="PROSITE" id="PS52016">
    <property type="entry name" value="TONB_DEPENDENT_REC_3"/>
    <property type="match status" value="1"/>
</dbReference>
<evidence type="ECO:0000259" key="16">
    <source>
        <dbReference type="Pfam" id="PF00593"/>
    </source>
</evidence>
<dbReference type="SUPFAM" id="SSF56935">
    <property type="entry name" value="Porins"/>
    <property type="match status" value="1"/>
</dbReference>
<organism evidence="18 19">
    <name type="scientific">Sphingobacterium kyonggiense</name>
    <dbReference type="NCBI Taxonomy" id="714075"/>
    <lineage>
        <taxon>Bacteria</taxon>
        <taxon>Pseudomonadati</taxon>
        <taxon>Bacteroidota</taxon>
        <taxon>Sphingobacteriia</taxon>
        <taxon>Sphingobacteriales</taxon>
        <taxon>Sphingobacteriaceae</taxon>
        <taxon>Sphingobacterium</taxon>
    </lineage>
</organism>
<accession>A0ABP7Y8F2</accession>
<keyword evidence="4 14" id="KW-1134">Transmembrane beta strand</keyword>
<evidence type="ECO:0000256" key="12">
    <source>
        <dbReference type="ARBA" id="ARBA00023170"/>
    </source>
</evidence>
<dbReference type="Pfam" id="PF13715">
    <property type="entry name" value="CarbopepD_reg_2"/>
    <property type="match status" value="1"/>
</dbReference>
<dbReference type="InterPro" id="IPR036942">
    <property type="entry name" value="Beta-barrel_TonB_sf"/>
</dbReference>
<evidence type="ECO:0000256" key="6">
    <source>
        <dbReference type="ARBA" id="ARBA00022692"/>
    </source>
</evidence>
<dbReference type="Pfam" id="PF00593">
    <property type="entry name" value="TonB_dep_Rec_b-barrel"/>
    <property type="match status" value="1"/>
</dbReference>
<evidence type="ECO:0000256" key="2">
    <source>
        <dbReference type="ARBA" id="ARBA00009810"/>
    </source>
</evidence>
<dbReference type="PANTHER" id="PTHR32552:SF68">
    <property type="entry name" value="FERRICHROME OUTER MEMBRANE TRANSPORTER_PHAGE RECEPTOR"/>
    <property type="match status" value="1"/>
</dbReference>
<keyword evidence="11 14" id="KW-0472">Membrane</keyword>
<dbReference type="Gene3D" id="2.60.40.1120">
    <property type="entry name" value="Carboxypeptidase-like, regulatory domain"/>
    <property type="match status" value="1"/>
</dbReference>
<dbReference type="InterPro" id="IPR000531">
    <property type="entry name" value="Beta-barrel_TonB"/>
</dbReference>
<evidence type="ECO:0000256" key="14">
    <source>
        <dbReference type="PROSITE-ProRule" id="PRU01360"/>
    </source>
</evidence>
<feature type="domain" description="TonB-dependent receptor plug" evidence="17">
    <location>
        <begin position="142"/>
        <end position="238"/>
    </location>
</feature>
<dbReference type="InterPro" id="IPR010105">
    <property type="entry name" value="TonB_sidphr_rcpt"/>
</dbReference>
<dbReference type="InterPro" id="IPR037066">
    <property type="entry name" value="Plug_dom_sf"/>
</dbReference>
<keyword evidence="3 14" id="KW-0813">Transport</keyword>
<comment type="caution">
    <text evidence="18">The sequence shown here is derived from an EMBL/GenBank/DDBJ whole genome shotgun (WGS) entry which is preliminary data.</text>
</comment>
<evidence type="ECO:0000313" key="18">
    <source>
        <dbReference type="EMBL" id="GAA4132210.1"/>
    </source>
</evidence>
<dbReference type="InterPro" id="IPR039426">
    <property type="entry name" value="TonB-dep_rcpt-like"/>
</dbReference>
<evidence type="ECO:0000256" key="1">
    <source>
        <dbReference type="ARBA" id="ARBA00004571"/>
    </source>
</evidence>
<keyword evidence="19" id="KW-1185">Reference proteome</keyword>
<evidence type="ECO:0000256" key="13">
    <source>
        <dbReference type="ARBA" id="ARBA00023237"/>
    </source>
</evidence>
<dbReference type="SUPFAM" id="SSF49464">
    <property type="entry name" value="Carboxypeptidase regulatory domain-like"/>
    <property type="match status" value="1"/>
</dbReference>
<feature type="domain" description="TonB-dependent receptor-like beta-barrel" evidence="16">
    <location>
        <begin position="320"/>
        <end position="794"/>
    </location>
</feature>
<comment type="similarity">
    <text evidence="2 14 15">Belongs to the TonB-dependent receptor family.</text>
</comment>
<dbReference type="RefSeq" id="WP_344672916.1">
    <property type="nucleotide sequence ID" value="NZ_BAAAZI010000004.1"/>
</dbReference>
<dbReference type="InterPro" id="IPR012910">
    <property type="entry name" value="Plug_dom"/>
</dbReference>
<keyword evidence="7" id="KW-0732">Signal</keyword>
<dbReference type="Gene3D" id="2.40.170.20">
    <property type="entry name" value="TonB-dependent receptor, beta-barrel domain"/>
    <property type="match status" value="1"/>
</dbReference>
<evidence type="ECO:0000256" key="15">
    <source>
        <dbReference type="RuleBase" id="RU003357"/>
    </source>
</evidence>
<keyword evidence="13 14" id="KW-0998">Cell outer membrane</keyword>
<evidence type="ECO:0000256" key="9">
    <source>
        <dbReference type="ARBA" id="ARBA00023065"/>
    </source>
</evidence>
<dbReference type="InterPro" id="IPR008969">
    <property type="entry name" value="CarboxyPept-like_regulatory"/>
</dbReference>
<dbReference type="NCBIfam" id="TIGR01783">
    <property type="entry name" value="TonB-siderophor"/>
    <property type="match status" value="1"/>
</dbReference>
<sequence length="820" mass="91555">MYKIFTLKASLAFLLVTLLPIWLFGQSIGTINGEVITKDGKALAYASVRIKDTKISSSVQADGHFSLQVPAGHHVFQVTYANYTVFEEEVDVKSGAVLELAKIVVQANSTQLREIVVSDIQRNKFARKETEGVAKMPLANLENPQVYSVVTKDLMMELGATDYISALSQSPGAVISNGINDSGNGITMRGFTNSSNASSGMVRNGMPVSSRAVSEVFNLERVEVIKGPSATLFGAQTPSYGGLINNVTKRPFESFRGEVSYLTGSFGMNRLTADVNTPLNENRTALGRFNVMGTLNNSFQNEGRERSMGFASSLLFKANSRSTVRFDMDIYNTTKPLVALLRNTNKLSYTNMKEYPMPHDRSFTSNDVATARSNINIGAELEYKLSENWTSHTSYLFNNTGDKGSVFMVPMIVDDQRVERRYRIFDDYSLNFTAIQQNFNGAYEIAKVKNKVLLGLDATLFTDKSTYMVPYFAILDTVRVTDPVWKPLTRADVDASRPKRSHGDGVDESKYQVYSAYVSNVTNISDRLFVMLSARVNAFRQGSLRQYNPGQPEVRDENGKIEQKETKPSYKEVAGYNQVNVSPKIGIVYQPIKDQVSVFANYMNSFRNIPPSQGISNPLDDNSAPELQKWKPEQAYQFEVGTKLELFGDKLNATLSYYDITVKDKLRTVLNDVSAQDGELNSKGFEVDIISSPVRGWNIIGGYGYNDNKYTKSEANLVGKRSAWSPKNVANLWTSYKFLDNGLKGLGFGAGLNYQSESIMNIQDDFYIPASTVVNGSVFYDQAKYRLGLKFNNLTNLKYWDLYGKPQKPFEFLANISFKF</sequence>
<evidence type="ECO:0000256" key="8">
    <source>
        <dbReference type="ARBA" id="ARBA00023004"/>
    </source>
</evidence>
<evidence type="ECO:0000259" key="17">
    <source>
        <dbReference type="Pfam" id="PF07715"/>
    </source>
</evidence>
<dbReference type="CDD" id="cd01347">
    <property type="entry name" value="ligand_gated_channel"/>
    <property type="match status" value="1"/>
</dbReference>
<proteinExistence type="inferred from homology"/>
<keyword evidence="6 14" id="KW-0812">Transmembrane</keyword>
<dbReference type="PANTHER" id="PTHR32552">
    <property type="entry name" value="FERRICHROME IRON RECEPTOR-RELATED"/>
    <property type="match status" value="1"/>
</dbReference>
<evidence type="ECO:0000256" key="4">
    <source>
        <dbReference type="ARBA" id="ARBA00022452"/>
    </source>
</evidence>
<comment type="subcellular location">
    <subcellularLocation>
        <location evidence="1 14">Cell outer membrane</location>
        <topology evidence="1 14">Multi-pass membrane protein</topology>
    </subcellularLocation>
</comment>
<reference evidence="19" key="1">
    <citation type="journal article" date="2019" name="Int. J. Syst. Evol. Microbiol.">
        <title>The Global Catalogue of Microorganisms (GCM) 10K type strain sequencing project: providing services to taxonomists for standard genome sequencing and annotation.</title>
        <authorList>
            <consortium name="The Broad Institute Genomics Platform"/>
            <consortium name="The Broad Institute Genome Sequencing Center for Infectious Disease"/>
            <person name="Wu L."/>
            <person name="Ma J."/>
        </authorList>
    </citation>
    <scope>NUCLEOTIDE SEQUENCE [LARGE SCALE GENOMIC DNA]</scope>
    <source>
        <strain evidence="19">JCM 16704</strain>
    </source>
</reference>
<evidence type="ECO:0000256" key="10">
    <source>
        <dbReference type="ARBA" id="ARBA00023077"/>
    </source>
</evidence>
<evidence type="ECO:0000256" key="3">
    <source>
        <dbReference type="ARBA" id="ARBA00022448"/>
    </source>
</evidence>
<name>A0ABP7Y8F2_9SPHI</name>
<dbReference type="Gene3D" id="2.170.130.10">
    <property type="entry name" value="TonB-dependent receptor, plug domain"/>
    <property type="match status" value="1"/>
</dbReference>
<evidence type="ECO:0000313" key="19">
    <source>
        <dbReference type="Proteomes" id="UP001500101"/>
    </source>
</evidence>
<keyword evidence="5" id="KW-0410">Iron transport</keyword>
<keyword evidence="12 18" id="KW-0675">Receptor</keyword>
<dbReference type="EMBL" id="BAAAZI010000004">
    <property type="protein sequence ID" value="GAA4132210.1"/>
    <property type="molecule type" value="Genomic_DNA"/>
</dbReference>
<dbReference type="Pfam" id="PF07715">
    <property type="entry name" value="Plug"/>
    <property type="match status" value="1"/>
</dbReference>
<gene>
    <name evidence="18" type="ORF">GCM10022216_03070</name>
</gene>
<evidence type="ECO:0000256" key="7">
    <source>
        <dbReference type="ARBA" id="ARBA00022729"/>
    </source>
</evidence>
<keyword evidence="9" id="KW-0406">Ion transport</keyword>
<keyword evidence="10 15" id="KW-0798">TonB box</keyword>
<dbReference type="Proteomes" id="UP001500101">
    <property type="component" value="Unassembled WGS sequence"/>
</dbReference>
<protein>
    <submittedName>
        <fullName evidence="18">TonB-dependent receptor</fullName>
    </submittedName>
</protein>